<protein>
    <submittedName>
        <fullName evidence="2">Uncharacterized protein</fullName>
    </submittedName>
</protein>
<dbReference type="AlphaFoldDB" id="A0A9P6PE82"/>
<organism evidence="2 3">
    <name type="scientific">Mortierella polycephala</name>
    <dbReference type="NCBI Taxonomy" id="41804"/>
    <lineage>
        <taxon>Eukaryota</taxon>
        <taxon>Fungi</taxon>
        <taxon>Fungi incertae sedis</taxon>
        <taxon>Mucoromycota</taxon>
        <taxon>Mortierellomycotina</taxon>
        <taxon>Mortierellomycetes</taxon>
        <taxon>Mortierellales</taxon>
        <taxon>Mortierellaceae</taxon>
        <taxon>Mortierella</taxon>
    </lineage>
</organism>
<evidence type="ECO:0000313" key="3">
    <source>
        <dbReference type="Proteomes" id="UP000726737"/>
    </source>
</evidence>
<gene>
    <name evidence="2" type="ORF">BG011_003042</name>
</gene>
<feature type="non-terminal residue" evidence="2">
    <location>
        <position position="124"/>
    </location>
</feature>
<accession>A0A9P6PE82</accession>
<sequence length="124" mass="14001">MHTTKGSNGIGLQTFNLYCTIDRPAPLDPPALETAIDEATETSVMDEVMEMSVMEKVTEMSYEKPKKGKKAQRDQDGDTPTKGPSDDTRSAPSPAVYYSLAVKQKAVYQPIFKYRHWLEEQKRQ</sequence>
<dbReference type="Proteomes" id="UP000726737">
    <property type="component" value="Unassembled WGS sequence"/>
</dbReference>
<feature type="compositionally biased region" description="Basic and acidic residues" evidence="1">
    <location>
        <begin position="56"/>
        <end position="76"/>
    </location>
</feature>
<name>A0A9P6PE82_9FUNG</name>
<proteinExistence type="predicted"/>
<evidence type="ECO:0000313" key="2">
    <source>
        <dbReference type="EMBL" id="KAG0244082.1"/>
    </source>
</evidence>
<comment type="caution">
    <text evidence="2">The sequence shown here is derived from an EMBL/GenBank/DDBJ whole genome shotgun (WGS) entry which is preliminary data.</text>
</comment>
<keyword evidence="3" id="KW-1185">Reference proteome</keyword>
<evidence type="ECO:0000256" key="1">
    <source>
        <dbReference type="SAM" id="MobiDB-lite"/>
    </source>
</evidence>
<reference evidence="2" key="1">
    <citation type="journal article" date="2020" name="Fungal Divers.">
        <title>Resolving the Mortierellaceae phylogeny through synthesis of multi-gene phylogenetics and phylogenomics.</title>
        <authorList>
            <person name="Vandepol N."/>
            <person name="Liber J."/>
            <person name="Desiro A."/>
            <person name="Na H."/>
            <person name="Kennedy M."/>
            <person name="Barry K."/>
            <person name="Grigoriev I.V."/>
            <person name="Miller A.N."/>
            <person name="O'Donnell K."/>
            <person name="Stajich J.E."/>
            <person name="Bonito G."/>
        </authorList>
    </citation>
    <scope>NUCLEOTIDE SEQUENCE</scope>
    <source>
        <strain evidence="2">KOD948</strain>
    </source>
</reference>
<feature type="region of interest" description="Disordered" evidence="1">
    <location>
        <begin position="55"/>
        <end position="93"/>
    </location>
</feature>
<dbReference type="EMBL" id="JAAAJA010002048">
    <property type="protein sequence ID" value="KAG0244082.1"/>
    <property type="molecule type" value="Genomic_DNA"/>
</dbReference>